<gene>
    <name evidence="1" type="ORF">M501DRAFT_904043</name>
</gene>
<evidence type="ECO:0000313" key="1">
    <source>
        <dbReference type="EMBL" id="KAF2841729.1"/>
    </source>
</evidence>
<protein>
    <submittedName>
        <fullName evidence="1">Uncharacterized protein</fullName>
    </submittedName>
</protein>
<feature type="non-terminal residue" evidence="1">
    <location>
        <position position="1"/>
    </location>
</feature>
<dbReference type="Proteomes" id="UP000799429">
    <property type="component" value="Unassembled WGS sequence"/>
</dbReference>
<proteinExistence type="predicted"/>
<dbReference type="OrthoDB" id="427518at2759"/>
<evidence type="ECO:0000313" key="2">
    <source>
        <dbReference type="Proteomes" id="UP000799429"/>
    </source>
</evidence>
<accession>A0A9P4SG67</accession>
<feature type="non-terminal residue" evidence="1">
    <location>
        <position position="230"/>
    </location>
</feature>
<reference evidence="1" key="1">
    <citation type="journal article" date="2020" name="Stud. Mycol.">
        <title>101 Dothideomycetes genomes: a test case for predicting lifestyles and emergence of pathogens.</title>
        <authorList>
            <person name="Haridas S."/>
            <person name="Albert R."/>
            <person name="Binder M."/>
            <person name="Bloem J."/>
            <person name="Labutti K."/>
            <person name="Salamov A."/>
            <person name="Andreopoulos B."/>
            <person name="Baker S."/>
            <person name="Barry K."/>
            <person name="Bills G."/>
            <person name="Bluhm B."/>
            <person name="Cannon C."/>
            <person name="Castanera R."/>
            <person name="Culley D."/>
            <person name="Daum C."/>
            <person name="Ezra D."/>
            <person name="Gonzalez J."/>
            <person name="Henrissat B."/>
            <person name="Kuo A."/>
            <person name="Liang C."/>
            <person name="Lipzen A."/>
            <person name="Lutzoni F."/>
            <person name="Magnuson J."/>
            <person name="Mondo S."/>
            <person name="Nolan M."/>
            <person name="Ohm R."/>
            <person name="Pangilinan J."/>
            <person name="Park H.-J."/>
            <person name="Ramirez L."/>
            <person name="Alfaro M."/>
            <person name="Sun H."/>
            <person name="Tritt A."/>
            <person name="Yoshinaga Y."/>
            <person name="Zwiers L.-H."/>
            <person name="Turgeon B."/>
            <person name="Goodwin S."/>
            <person name="Spatafora J."/>
            <person name="Crous P."/>
            <person name="Grigoriev I."/>
        </authorList>
    </citation>
    <scope>NUCLEOTIDE SEQUENCE</scope>
    <source>
        <strain evidence="1">CBS 101060</strain>
    </source>
</reference>
<comment type="caution">
    <text evidence="1">The sequence shown here is derived from an EMBL/GenBank/DDBJ whole genome shotgun (WGS) entry which is preliminary data.</text>
</comment>
<dbReference type="EMBL" id="MU006091">
    <property type="protein sequence ID" value="KAF2841729.1"/>
    <property type="molecule type" value="Genomic_DNA"/>
</dbReference>
<dbReference type="AlphaFoldDB" id="A0A9P4SG67"/>
<name>A0A9P4SG67_9PEZI</name>
<organism evidence="1 2">
    <name type="scientific">Patellaria atrata CBS 101060</name>
    <dbReference type="NCBI Taxonomy" id="1346257"/>
    <lineage>
        <taxon>Eukaryota</taxon>
        <taxon>Fungi</taxon>
        <taxon>Dikarya</taxon>
        <taxon>Ascomycota</taxon>
        <taxon>Pezizomycotina</taxon>
        <taxon>Dothideomycetes</taxon>
        <taxon>Dothideomycetes incertae sedis</taxon>
        <taxon>Patellariales</taxon>
        <taxon>Patellariaceae</taxon>
        <taxon>Patellaria</taxon>
    </lineage>
</organism>
<dbReference type="PANTHER" id="PTHR48182">
    <property type="entry name" value="PROTEIN SERAC1"/>
    <property type="match status" value="1"/>
</dbReference>
<dbReference type="PANTHER" id="PTHR48182:SF3">
    <property type="entry name" value="DUF676 DOMAIN-CONTAINING PROTEIN"/>
    <property type="match status" value="1"/>
</dbReference>
<keyword evidence="2" id="KW-1185">Reference proteome</keyword>
<sequence>KEKTDWLADANMLYSKIPSCRIMVFEYTSQWFGKGAIDNKLENVANQLMQALVYNRPAVLAAKLHQNYYPNIFSSIVGCVFLGTPFRGTKSQAKASMFAELASAVGLGINSGLMKILEAGNEFLKDLLEQFVSVARDAKIGLFCFWEQYESDTAALLLKHTILGRSVFAQEHVVEEDSATILGYNKSSLASDHFQLNKFEGPKDGRYVAVSGEISTMVQKSRGIIKGRQN</sequence>
<dbReference type="InterPro" id="IPR052374">
    <property type="entry name" value="SERAC1"/>
</dbReference>